<dbReference type="PANTHER" id="PTHR43266">
    <property type="entry name" value="MACROLIDE-EFFLUX PROTEIN"/>
    <property type="match status" value="1"/>
</dbReference>
<protein>
    <submittedName>
        <fullName evidence="9">MFS transporter</fullName>
    </submittedName>
</protein>
<evidence type="ECO:0000256" key="3">
    <source>
        <dbReference type="ARBA" id="ARBA00022475"/>
    </source>
</evidence>
<feature type="transmembrane region" description="Helical" evidence="7">
    <location>
        <begin position="145"/>
        <end position="169"/>
    </location>
</feature>
<evidence type="ECO:0000256" key="4">
    <source>
        <dbReference type="ARBA" id="ARBA00022692"/>
    </source>
</evidence>
<gene>
    <name evidence="9" type="ORF">EGT73_15005</name>
</gene>
<evidence type="ECO:0000256" key="1">
    <source>
        <dbReference type="ARBA" id="ARBA00004651"/>
    </source>
</evidence>
<organism evidence="9 10">
    <name type="scientific">Acinetobacter johnsonii</name>
    <dbReference type="NCBI Taxonomy" id="40214"/>
    <lineage>
        <taxon>Bacteria</taxon>
        <taxon>Pseudomonadati</taxon>
        <taxon>Pseudomonadota</taxon>
        <taxon>Gammaproteobacteria</taxon>
        <taxon>Moraxellales</taxon>
        <taxon>Moraxellaceae</taxon>
        <taxon>Acinetobacter</taxon>
    </lineage>
</organism>
<feature type="transmembrane region" description="Helical" evidence="7">
    <location>
        <begin position="336"/>
        <end position="359"/>
    </location>
</feature>
<dbReference type="InterPro" id="IPR020846">
    <property type="entry name" value="MFS_dom"/>
</dbReference>
<feature type="transmembrane region" description="Helical" evidence="7">
    <location>
        <begin position="175"/>
        <end position="197"/>
    </location>
</feature>
<dbReference type="Gene3D" id="1.20.1250.20">
    <property type="entry name" value="MFS general substrate transporter like domains"/>
    <property type="match status" value="1"/>
</dbReference>
<evidence type="ECO:0000313" key="9">
    <source>
        <dbReference type="EMBL" id="RSE20036.1"/>
    </source>
</evidence>
<dbReference type="EMBL" id="RHXE01000046">
    <property type="protein sequence ID" value="RSE20036.1"/>
    <property type="molecule type" value="Genomic_DNA"/>
</dbReference>
<dbReference type="RefSeq" id="WP_125274744.1">
    <property type="nucleotide sequence ID" value="NZ_JAOCDY010000005.1"/>
</dbReference>
<evidence type="ECO:0000256" key="7">
    <source>
        <dbReference type="SAM" id="Phobius"/>
    </source>
</evidence>
<dbReference type="PROSITE" id="PS50850">
    <property type="entry name" value="MFS"/>
    <property type="match status" value="1"/>
</dbReference>
<proteinExistence type="predicted"/>
<comment type="subcellular location">
    <subcellularLocation>
        <location evidence="1">Cell membrane</location>
        <topology evidence="1">Multi-pass membrane protein</topology>
    </subcellularLocation>
</comment>
<dbReference type="InterPro" id="IPR036259">
    <property type="entry name" value="MFS_trans_sf"/>
</dbReference>
<keyword evidence="5 7" id="KW-1133">Transmembrane helix</keyword>
<dbReference type="CDD" id="cd06173">
    <property type="entry name" value="MFS_MefA_like"/>
    <property type="match status" value="1"/>
</dbReference>
<sequence>MKNNEHLLSTRRFLPMFITQFFGALNDNVYKQALLLVITYGWINQQAADVSTLNNLAALLFILPYFIFSATAGQIADKFERSQLIRGIKVLEIVIMLIGSAGFLLGNLWLLLLALFMMGTHSTFFGPIKYAILPEILKPNELMSGNALFQSGTSIAILVGMILGGAVISMSQGNLIWISLTVVIIAILGYLSSRFILKQKVSSPDLKIDWNFFRTSFQTLKYAKSIPLIFMILLGNSWYWFYGATYLTQIPQLTQQNLHASENVVSLLLTFFSVGIGVGSLLCRRIGGSEVNIKMVPIGAIGLTLFAFYLALSLAFVPERTGAMMNVADMFNHGAIYYHVMLAVTLLGISGGFYIVPLYAIMQAYSPRSHRARVVAANNILNAVFMVSSAIFSIIILSVLKIDIKILFSITAVLSAGFTLWLLYRLKPMLKTVQPELED</sequence>
<dbReference type="AlphaFoldDB" id="A0A2W5C1W9"/>
<feature type="transmembrane region" description="Helical" evidence="7">
    <location>
        <begin position="406"/>
        <end position="424"/>
    </location>
</feature>
<dbReference type="Pfam" id="PF07690">
    <property type="entry name" value="MFS_1"/>
    <property type="match status" value="1"/>
</dbReference>
<comment type="caution">
    <text evidence="9">The sequence shown here is derived from an EMBL/GenBank/DDBJ whole genome shotgun (WGS) entry which is preliminary data.</text>
</comment>
<dbReference type="Proteomes" id="UP000277537">
    <property type="component" value="Unassembled WGS sequence"/>
</dbReference>
<keyword evidence="6 7" id="KW-0472">Membrane</keyword>
<feature type="transmembrane region" description="Helical" evidence="7">
    <location>
        <begin position="380"/>
        <end position="400"/>
    </location>
</feature>
<keyword evidence="3" id="KW-1003">Cell membrane</keyword>
<dbReference type="GO" id="GO:0005886">
    <property type="term" value="C:plasma membrane"/>
    <property type="evidence" value="ECO:0007669"/>
    <property type="project" value="UniProtKB-SubCell"/>
</dbReference>
<evidence type="ECO:0000259" key="8">
    <source>
        <dbReference type="PROSITE" id="PS50850"/>
    </source>
</evidence>
<feature type="transmembrane region" description="Helical" evidence="7">
    <location>
        <begin position="88"/>
        <end position="105"/>
    </location>
</feature>
<accession>A0A2W5C1W9</accession>
<evidence type="ECO:0000256" key="2">
    <source>
        <dbReference type="ARBA" id="ARBA00022448"/>
    </source>
</evidence>
<feature type="domain" description="Major facilitator superfamily (MFS) profile" evidence="8">
    <location>
        <begin position="12"/>
        <end position="427"/>
    </location>
</feature>
<name>A0A2W5C1W9_ACIJO</name>
<evidence type="ECO:0000313" key="10">
    <source>
        <dbReference type="Proteomes" id="UP000277537"/>
    </source>
</evidence>
<evidence type="ECO:0000256" key="5">
    <source>
        <dbReference type="ARBA" id="ARBA00022989"/>
    </source>
</evidence>
<feature type="transmembrane region" description="Helical" evidence="7">
    <location>
        <begin position="295"/>
        <end position="316"/>
    </location>
</feature>
<feature type="transmembrane region" description="Helical" evidence="7">
    <location>
        <begin position="264"/>
        <end position="283"/>
    </location>
</feature>
<evidence type="ECO:0000256" key="6">
    <source>
        <dbReference type="ARBA" id="ARBA00023136"/>
    </source>
</evidence>
<feature type="transmembrane region" description="Helical" evidence="7">
    <location>
        <begin position="226"/>
        <end position="244"/>
    </location>
</feature>
<reference evidence="9 10" key="1">
    <citation type="submission" date="2018-10" db="EMBL/GenBank/DDBJ databases">
        <title>Transmission dynamics of multidrug resistant bacteria on intensive care unit surfaces.</title>
        <authorList>
            <person name="D'Souza A.W."/>
            <person name="Potter R.F."/>
            <person name="Wallace M."/>
            <person name="Shupe A."/>
            <person name="Patel S."/>
            <person name="Sun S."/>
            <person name="Gul D."/>
            <person name="Kwon J.H."/>
            <person name="Andleeb S."/>
            <person name="Burnham C.-A.D."/>
            <person name="Dantas G."/>
        </authorList>
    </citation>
    <scope>NUCLEOTIDE SEQUENCE [LARGE SCALE GENOMIC DNA]</scope>
    <source>
        <strain evidence="9 10">AJ_385</strain>
    </source>
</reference>
<dbReference type="InterPro" id="IPR011701">
    <property type="entry name" value="MFS"/>
</dbReference>
<dbReference type="SUPFAM" id="SSF103473">
    <property type="entry name" value="MFS general substrate transporter"/>
    <property type="match status" value="1"/>
</dbReference>
<dbReference type="PANTHER" id="PTHR43266:SF2">
    <property type="entry name" value="MAJOR FACILITATOR SUPERFAMILY (MFS) PROFILE DOMAIN-CONTAINING PROTEIN"/>
    <property type="match status" value="1"/>
</dbReference>
<feature type="transmembrane region" description="Helical" evidence="7">
    <location>
        <begin position="55"/>
        <end position="76"/>
    </location>
</feature>
<dbReference type="GO" id="GO:0022857">
    <property type="term" value="F:transmembrane transporter activity"/>
    <property type="evidence" value="ECO:0007669"/>
    <property type="project" value="InterPro"/>
</dbReference>
<keyword evidence="2" id="KW-0813">Transport</keyword>
<keyword evidence="4 7" id="KW-0812">Transmembrane</keyword>